<protein>
    <submittedName>
        <fullName evidence="1">Hypothetical_protein</fullName>
    </submittedName>
</protein>
<proteinExistence type="predicted"/>
<reference evidence="1 2" key="1">
    <citation type="submission" date="2024-07" db="EMBL/GenBank/DDBJ databases">
        <authorList>
            <person name="Akdeniz Z."/>
        </authorList>
    </citation>
    <scope>NUCLEOTIDE SEQUENCE [LARGE SCALE GENOMIC DNA]</scope>
</reference>
<evidence type="ECO:0000313" key="2">
    <source>
        <dbReference type="Proteomes" id="UP001642409"/>
    </source>
</evidence>
<dbReference type="Proteomes" id="UP001642409">
    <property type="component" value="Unassembled WGS sequence"/>
</dbReference>
<evidence type="ECO:0000313" key="1">
    <source>
        <dbReference type="EMBL" id="CAL6003370.1"/>
    </source>
</evidence>
<keyword evidence="2" id="KW-1185">Reference proteome</keyword>
<dbReference type="EMBL" id="CAXDID020000047">
    <property type="protein sequence ID" value="CAL6003370.1"/>
    <property type="molecule type" value="Genomic_DNA"/>
</dbReference>
<name>A0ABP1HVZ2_9EUKA</name>
<accession>A0ABP1HVZ2</accession>
<comment type="caution">
    <text evidence="1">The sequence shown here is derived from an EMBL/GenBank/DDBJ whole genome shotgun (WGS) entry which is preliminary data.</text>
</comment>
<sequence>MSSSVSFFSESQETSDFSDSLLNGSSKYLDAIEIDEQQDESYQYTYTYEYESSSLSLQVADPVQQITDGFLKLSSKNNLKSLSSLVVDYDRLVSLHLQNMKSCDLSEVSLFQQLVELSISFCPSFRTTYFTKDLFLQTPIFPHWTEFII</sequence>
<organism evidence="1 2">
    <name type="scientific">Hexamita inflata</name>
    <dbReference type="NCBI Taxonomy" id="28002"/>
    <lineage>
        <taxon>Eukaryota</taxon>
        <taxon>Metamonada</taxon>
        <taxon>Diplomonadida</taxon>
        <taxon>Hexamitidae</taxon>
        <taxon>Hexamitinae</taxon>
        <taxon>Hexamita</taxon>
    </lineage>
</organism>
<gene>
    <name evidence="1" type="ORF">HINF_LOCUS18368</name>
</gene>